<dbReference type="EMBL" id="CAJNOV010008837">
    <property type="protein sequence ID" value="CAF1340166.1"/>
    <property type="molecule type" value="Genomic_DNA"/>
</dbReference>
<evidence type="ECO:0000313" key="2">
    <source>
        <dbReference type="EMBL" id="CAF4934438.1"/>
    </source>
</evidence>
<sequence>TPKIPIRVMSSRGRAVSLMLSRTDCLSITIVQPTKLVTTNSTQHTQLSTEPQGQKRQEVTHIFLANKTEPSILSIEETFIQPSLSDLLPNDFIPSPDIRQINSIQQSRDYHVDNQSDFQSTDSNKVTNKFQSFLTKTRILFF</sequence>
<evidence type="ECO:0000313" key="1">
    <source>
        <dbReference type="EMBL" id="CAF1340166.1"/>
    </source>
</evidence>
<reference evidence="1" key="1">
    <citation type="submission" date="2021-02" db="EMBL/GenBank/DDBJ databases">
        <authorList>
            <person name="Nowell W R."/>
        </authorList>
    </citation>
    <scope>NUCLEOTIDE SEQUENCE</scope>
</reference>
<dbReference type="AlphaFoldDB" id="A0A815GLM2"/>
<dbReference type="EMBL" id="CAJOBH010179279">
    <property type="protein sequence ID" value="CAF4934438.1"/>
    <property type="molecule type" value="Genomic_DNA"/>
</dbReference>
<dbReference type="Proteomes" id="UP000663855">
    <property type="component" value="Unassembled WGS sequence"/>
</dbReference>
<comment type="caution">
    <text evidence="1">The sequence shown here is derived from an EMBL/GenBank/DDBJ whole genome shotgun (WGS) entry which is preliminary data.</text>
</comment>
<gene>
    <name evidence="2" type="ORF">BYL167_LOCUS53430</name>
    <name evidence="1" type="ORF">CJN711_LOCUS18881</name>
</gene>
<evidence type="ECO:0000313" key="3">
    <source>
        <dbReference type="Proteomes" id="UP000663855"/>
    </source>
</evidence>
<accession>A0A815GLM2</accession>
<proteinExistence type="predicted"/>
<dbReference type="Proteomes" id="UP000681967">
    <property type="component" value="Unassembled WGS sequence"/>
</dbReference>
<feature type="non-terminal residue" evidence="1">
    <location>
        <position position="1"/>
    </location>
</feature>
<protein>
    <submittedName>
        <fullName evidence="1">Uncharacterized protein</fullName>
    </submittedName>
</protein>
<organism evidence="1 3">
    <name type="scientific">Rotaria magnacalcarata</name>
    <dbReference type="NCBI Taxonomy" id="392030"/>
    <lineage>
        <taxon>Eukaryota</taxon>
        <taxon>Metazoa</taxon>
        <taxon>Spiralia</taxon>
        <taxon>Gnathifera</taxon>
        <taxon>Rotifera</taxon>
        <taxon>Eurotatoria</taxon>
        <taxon>Bdelloidea</taxon>
        <taxon>Philodinida</taxon>
        <taxon>Philodinidae</taxon>
        <taxon>Rotaria</taxon>
    </lineage>
</organism>
<name>A0A815GLM2_9BILA</name>